<keyword evidence="1" id="KW-0812">Transmembrane</keyword>
<feature type="transmembrane region" description="Helical" evidence="1">
    <location>
        <begin position="6"/>
        <end position="27"/>
    </location>
</feature>
<accession>A0A8S5S1Y8</accession>
<sequence>MCTDIVIALLSIFVILSILFVGFYICCKADIENIYILNSIKNFVIDLFKDRNILGKFLSSVVFLLSIPGMLFVILLAIADMFVRLFIKIWKLGDR</sequence>
<dbReference type="EMBL" id="BK032513">
    <property type="protein sequence ID" value="DAF45029.1"/>
    <property type="molecule type" value="Genomic_DNA"/>
</dbReference>
<keyword evidence="1" id="KW-1133">Transmembrane helix</keyword>
<feature type="transmembrane region" description="Helical" evidence="1">
    <location>
        <begin position="61"/>
        <end position="87"/>
    </location>
</feature>
<protein>
    <submittedName>
        <fullName evidence="2">Uncharacterized protein</fullName>
    </submittedName>
</protein>
<reference evidence="2" key="1">
    <citation type="journal article" date="2021" name="Proc. Natl. Acad. Sci. U.S.A.">
        <title>A Catalog of Tens of Thousands of Viruses from Human Metagenomes Reveals Hidden Associations with Chronic Diseases.</title>
        <authorList>
            <person name="Tisza M.J."/>
            <person name="Buck C.B."/>
        </authorList>
    </citation>
    <scope>NUCLEOTIDE SEQUENCE</scope>
    <source>
        <strain evidence="2">CtCIv11</strain>
    </source>
</reference>
<proteinExistence type="predicted"/>
<organism evidence="2">
    <name type="scientific">Siphoviridae sp. ctCIv11</name>
    <dbReference type="NCBI Taxonomy" id="2827806"/>
    <lineage>
        <taxon>Viruses</taxon>
        <taxon>Duplodnaviria</taxon>
        <taxon>Heunggongvirae</taxon>
        <taxon>Uroviricota</taxon>
        <taxon>Caudoviricetes</taxon>
    </lineage>
</organism>
<name>A0A8S5S1Y8_9CAUD</name>
<keyword evidence="1" id="KW-0472">Membrane</keyword>
<evidence type="ECO:0000256" key="1">
    <source>
        <dbReference type="SAM" id="Phobius"/>
    </source>
</evidence>
<evidence type="ECO:0000313" key="2">
    <source>
        <dbReference type="EMBL" id="DAF45029.1"/>
    </source>
</evidence>